<dbReference type="EMBL" id="AAHQUH010000048">
    <property type="protein sequence ID" value="EBZ3335333.1"/>
    <property type="molecule type" value="Genomic_DNA"/>
</dbReference>
<dbReference type="EMBL" id="AAKRXS010000031">
    <property type="protein sequence ID" value="ECV3826545.1"/>
    <property type="molecule type" value="Genomic_DNA"/>
</dbReference>
<dbReference type="NCBIfam" id="TIGR01563">
    <property type="entry name" value="gp16_SPP1"/>
    <property type="match status" value="1"/>
</dbReference>
<reference evidence="11" key="17">
    <citation type="submission" date="2020-07" db="EMBL/GenBank/DDBJ databases">
        <title>complete genome sequences of Salmonella enterica subsp. enterica serovar 4,[5],12:i:- str. L-4567.</title>
        <authorList>
            <person name="Sekizuka T."/>
            <person name="Arai N."/>
            <person name="Akiba M."/>
            <person name="Kuroda M."/>
        </authorList>
    </citation>
    <scope>NUCLEOTIDE SEQUENCE</scope>
    <source>
        <strain evidence="11">L-4567</strain>
    </source>
</reference>
<reference evidence="23" key="4">
    <citation type="submission" date="2018-09" db="EMBL/GenBank/DDBJ databases">
        <authorList>
            <consortium name="GenomeTrakr network: Whole genome sequencing for foodborne pathogen traceback"/>
        </authorList>
    </citation>
    <scope>NUCLEOTIDE SEQUENCE</scope>
    <source>
        <strain evidence="21">FDA00010558</strain>
        <strain evidence="23">FSIS11813926</strain>
        <strain evidence="20">FSIS11918698</strain>
    </source>
</reference>
<dbReference type="EMBL" id="AP019375">
    <property type="protein sequence ID" value="BBH81809.1"/>
    <property type="molecule type" value="Genomic_DNA"/>
</dbReference>
<reference evidence="18" key="5">
    <citation type="submission" date="2018-10" db="EMBL/GenBank/DDBJ databases">
        <authorList>
            <consortium name="NARMS: The National Antimicrobial Resistance Monitoring System"/>
        </authorList>
    </citation>
    <scope>NUCLEOTIDE SEQUENCE</scope>
    <source>
        <strain evidence="24">CVM N57166F</strain>
        <strain evidence="26">FSIS11810008</strain>
        <strain evidence="22">FSIS11811401</strain>
        <strain evidence="25">FSIS11813683</strain>
        <strain evidence="18">FSIS11814444</strain>
        <strain evidence="19">FSIS11918031</strain>
    </source>
</reference>
<reference evidence="28" key="1">
    <citation type="journal article" date="2018" name="Genome Biol.">
        <title>SKESA: strategic k-mer extension for scrupulous assemblies.</title>
        <authorList>
            <person name="Souvorov A."/>
            <person name="Agarwala R."/>
            <person name="Lipman D.J."/>
        </authorList>
    </citation>
    <scope>NUCLEOTIDE SEQUENCE</scope>
    <source>
        <strain evidence="28">PNCS009991</strain>
    </source>
</reference>
<dbReference type="EMBL" id="AAKPWL010000032">
    <property type="protein sequence ID" value="ECU4156211.1"/>
    <property type="molecule type" value="Genomic_DNA"/>
</dbReference>
<evidence type="ECO:0000313" key="6">
    <source>
        <dbReference type="EMBL" id="BCH89019.1"/>
    </source>
</evidence>
<dbReference type="AlphaFoldDB" id="A0A315GNY7"/>
<evidence type="ECO:0000313" key="4">
    <source>
        <dbReference type="EMBL" id="BCH75152.1"/>
    </source>
</evidence>
<evidence type="ECO:0000313" key="2">
    <source>
        <dbReference type="EMBL" id="BBH81809.1"/>
    </source>
</evidence>
<reference evidence="5" key="11">
    <citation type="submission" date="2020-07" db="EMBL/GenBank/DDBJ databases">
        <title>complete genome sequences of Salmonella enterica subsp. enterica serovar 4,[5],12:i:- str. L-3844.</title>
        <authorList>
            <person name="Sekizuka T."/>
            <person name="Arai N."/>
            <person name="Akiba M."/>
            <person name="Kuroda M."/>
        </authorList>
    </citation>
    <scope>NUCLEOTIDE SEQUENCE</scope>
    <source>
        <strain evidence="5">L-3844</strain>
    </source>
</reference>
<evidence type="ECO:0000313" key="26">
    <source>
        <dbReference type="EMBL" id="ECV3826545.1"/>
    </source>
</evidence>
<evidence type="ECO:0000313" key="10">
    <source>
        <dbReference type="EMBL" id="BCI12370.1"/>
    </source>
</evidence>
<dbReference type="EMBL" id="AP019374">
    <property type="protein sequence ID" value="BBH77236.1"/>
    <property type="molecule type" value="Genomic_DNA"/>
</dbReference>
<reference evidence="17" key="23">
    <citation type="submission" date="2020-07" db="EMBL/GenBank/DDBJ databases">
        <title>complete genome sequences of Salmonella enterica subsp. enterica serovar 4,[5],12:i:- str. L-4741.</title>
        <authorList>
            <person name="Sekizuka T."/>
            <person name="Arai N."/>
            <person name="Akiba M."/>
            <person name="Kuroda M."/>
        </authorList>
    </citation>
    <scope>NUCLEOTIDE SEQUENCE</scope>
    <source>
        <strain evidence="17">L-4741</strain>
    </source>
</reference>
<dbReference type="EMBL" id="AAKNGF010000028">
    <property type="protein sequence ID" value="ECT5893931.1"/>
    <property type="molecule type" value="Genomic_DNA"/>
</dbReference>
<dbReference type="EMBL" id="CP040686">
    <property type="protein sequence ID" value="QDK51502.1"/>
    <property type="molecule type" value="Genomic_DNA"/>
</dbReference>
<dbReference type="EMBL" id="AP023300">
    <property type="protein sequence ID" value="BCI02878.1"/>
    <property type="molecule type" value="Genomic_DNA"/>
</dbReference>
<evidence type="ECO:0000313" key="19">
    <source>
        <dbReference type="EMBL" id="ECB6377313.1"/>
    </source>
</evidence>
<accession>A0A315GNY7</accession>
<reference evidence="3" key="9">
    <citation type="submission" date="2020-07" db="EMBL/GenBank/DDBJ databases">
        <title>complete genome sequences of Salmonella enterica subsp. enterica serovar 4,[5],12:i:- str. L-3835.</title>
        <authorList>
            <person name="Sekizuka T."/>
            <person name="Arai N."/>
            <person name="Akiba M."/>
            <person name="Kuroda M."/>
        </authorList>
    </citation>
    <scope>NUCLEOTIDE SEQUENCE</scope>
    <source>
        <strain evidence="3">L-3835</strain>
    </source>
</reference>
<evidence type="ECO:0000313" key="25">
    <source>
        <dbReference type="EMBL" id="ECU4156211.1"/>
    </source>
</evidence>
<dbReference type="EMBL" id="AP023317">
    <property type="protein sequence ID" value="BCI41118.1"/>
    <property type="molecule type" value="Genomic_DNA"/>
</dbReference>
<evidence type="ECO:0000313" key="23">
    <source>
        <dbReference type="EMBL" id="ECT3931460.1"/>
    </source>
</evidence>
<sequence length="134" mass="15576">MKIRQAQTSATYILPDPGELDKRIAIRLRVDEPNDDFGVSPSYTEEICTWAKMAQPGAAAYQGSVQTEKIVTHYFTIRWRRNITADHEVFCDGQVYRIRRIRDLNSKRRFLLLECEELGTERAEGYAEQSVFTR</sequence>
<dbReference type="EMBL" id="AP023290">
    <property type="protein sequence ID" value="BCH79726.1"/>
    <property type="molecule type" value="Genomic_DNA"/>
</dbReference>
<dbReference type="EMBL" id="DAAUAS010000072">
    <property type="protein sequence ID" value="HAF0910796.1"/>
    <property type="molecule type" value="Genomic_DNA"/>
</dbReference>
<evidence type="ECO:0000313" key="29">
    <source>
        <dbReference type="EMBL" id="QDK51502.1"/>
    </source>
</evidence>
<reference evidence="7" key="13">
    <citation type="submission" date="2020-07" db="EMBL/GenBank/DDBJ databases">
        <title>complete genome sequences of Salmonella enterica subsp. enterica serovar 4,[5],12:i:- str. L-4261.</title>
        <authorList>
            <person name="Sekizuka T."/>
            <person name="Arai N."/>
            <person name="Akiba M."/>
            <person name="Kuroda M."/>
        </authorList>
    </citation>
    <scope>NUCLEOTIDE SEQUENCE</scope>
    <source>
        <strain evidence="7">L-4261</strain>
    </source>
</reference>
<evidence type="ECO:0000313" key="18">
    <source>
        <dbReference type="EMBL" id="EBZ3335333.1"/>
    </source>
</evidence>
<reference evidence="2" key="7">
    <citation type="submission" date="2018-12" db="EMBL/GenBank/DDBJ databases">
        <title>complete genome sequence of Salmonella enterica subsp. enterica serovar Typhimurium str. L-3841.</title>
        <authorList>
            <person name="Sekizuka T."/>
            <person name="Arai N."/>
            <person name="Kuroda M."/>
            <person name="Akiba M."/>
        </authorList>
    </citation>
    <scope>NUCLEOTIDE SEQUENCE</scope>
    <source>
        <strain evidence="2">L-3841</strain>
    </source>
</reference>
<dbReference type="Proteomes" id="UP000839537">
    <property type="component" value="Chromosome"/>
</dbReference>
<evidence type="ECO:0000313" key="22">
    <source>
        <dbReference type="EMBL" id="ECT1741859.1"/>
    </source>
</evidence>
<evidence type="ECO:0000313" key="17">
    <source>
        <dbReference type="EMBL" id="BCI45909.1"/>
    </source>
</evidence>
<dbReference type="EMBL" id="AP023292">
    <property type="protein sequence ID" value="BCH89019.1"/>
    <property type="molecule type" value="Genomic_DNA"/>
</dbReference>
<evidence type="ECO:0000313" key="13">
    <source>
        <dbReference type="EMBL" id="BCI26686.1"/>
    </source>
</evidence>
<dbReference type="InterPro" id="IPR038666">
    <property type="entry name" value="SSP1_head-tail_sf"/>
</dbReference>
<dbReference type="EMBL" id="AP023294">
    <property type="protein sequence ID" value="BCH93619.1"/>
    <property type="molecule type" value="Genomic_DNA"/>
</dbReference>
<dbReference type="EMBL" id="AP023299">
    <property type="protein sequence ID" value="BCH98292.1"/>
    <property type="molecule type" value="Genomic_DNA"/>
</dbReference>
<dbReference type="EMBL" id="AAKTIG010000031">
    <property type="protein sequence ID" value="ECV4062961.1"/>
    <property type="molecule type" value="Genomic_DNA"/>
</dbReference>
<dbReference type="EMBL" id="AP023309">
    <property type="protein sequence ID" value="BCI21837.1"/>
    <property type="molecule type" value="Genomic_DNA"/>
</dbReference>
<evidence type="ECO:0000313" key="7">
    <source>
        <dbReference type="EMBL" id="BCH93619.1"/>
    </source>
</evidence>
<evidence type="ECO:0000313" key="3">
    <source>
        <dbReference type="EMBL" id="BCH70385.1"/>
    </source>
</evidence>
<dbReference type="Pfam" id="PF05521">
    <property type="entry name" value="Phage_HCP"/>
    <property type="match status" value="1"/>
</dbReference>
<evidence type="ECO:0000313" key="16">
    <source>
        <dbReference type="EMBL" id="BCI41118.1"/>
    </source>
</evidence>
<name>A0A315GNY7_SALET</name>
<reference evidence="28" key="2">
    <citation type="submission" date="2018-07" db="EMBL/GenBank/DDBJ databases">
        <authorList>
            <consortium name="NCBI Pathogen Detection Project"/>
        </authorList>
    </citation>
    <scope>NUCLEOTIDE SEQUENCE</scope>
    <source>
        <strain evidence="28">PNCS009991</strain>
    </source>
</reference>
<evidence type="ECO:0000313" key="24">
    <source>
        <dbReference type="EMBL" id="ECT5893931.1"/>
    </source>
</evidence>
<dbReference type="EMBL" id="AAIUNF010000023">
    <property type="protein sequence ID" value="ECI2346638.1"/>
    <property type="molecule type" value="Genomic_DNA"/>
</dbReference>
<dbReference type="EMBL" id="AP023315">
    <property type="protein sequence ID" value="BCI36227.1"/>
    <property type="molecule type" value="Genomic_DNA"/>
</dbReference>
<reference evidence="6" key="12">
    <citation type="submission" date="2020-07" db="EMBL/GenBank/DDBJ databases">
        <title>complete genome sequences of Salmonella enterica subsp. enterica serovar 4,[5],12:i:- str. L-4233.</title>
        <authorList>
            <person name="Sekizuka T."/>
            <person name="Arai N."/>
            <person name="Akiba M."/>
            <person name="Kuroda M."/>
        </authorList>
    </citation>
    <scope>NUCLEOTIDE SEQUENCE</scope>
    <source>
        <strain evidence="6">L-4233</strain>
    </source>
</reference>
<dbReference type="EMBL" id="AP023313">
    <property type="protein sequence ID" value="BCI31523.1"/>
    <property type="molecule type" value="Genomic_DNA"/>
</dbReference>
<reference evidence="29" key="8">
    <citation type="submission" date="2019-05" db="EMBL/GenBank/DDBJ databases">
        <title>Complete genome sequence of multidrug-resistant Salmonella enterica serovar I 4,[5],12:i:- 2015 U.S. pork outbreak isolate.</title>
        <authorList>
            <person name="Bearson B.L."/>
            <person name="Trachsel J.M."/>
            <person name="Holman D.B."/>
            <person name="Brunelle B.W."/>
            <person name="Simmons M."/>
            <person name="Wasilenko J."/>
            <person name="Tillman G."/>
            <person name="Johnston J."/>
            <person name="Bearson S.M.D."/>
        </authorList>
    </citation>
    <scope>NUCLEOTIDE SEQUENCE [LARGE SCALE GENOMIC DNA]</scope>
    <source>
        <strain>FSIS1503788</strain>
        <strain evidence="29">USDA15WA-1</strain>
    </source>
</reference>
<evidence type="ECO:0000313" key="11">
    <source>
        <dbReference type="EMBL" id="BCI17135.1"/>
    </source>
</evidence>
<reference evidence="15" key="21">
    <citation type="submission" date="2020-07" db="EMBL/GenBank/DDBJ databases">
        <title>complete genome sequences of Salmonella enterica subsp. enterica serovar 4,[5],12:i:- str. L-4614.</title>
        <authorList>
            <person name="Sekizuka T."/>
            <person name="Arai N."/>
            <person name="Akiba M."/>
            <person name="Kuroda M."/>
        </authorList>
    </citation>
    <scope>NUCLEOTIDE SEQUENCE</scope>
    <source>
        <strain evidence="15">L-4614</strain>
    </source>
</reference>
<reference evidence="1" key="6">
    <citation type="submission" date="2018-12" db="EMBL/GenBank/DDBJ databases">
        <title>complete genome sequence of Salmonella enterica subsp. enterica serovar Typhimurium str. L-3838.</title>
        <authorList>
            <person name="Sekizuka T."/>
            <person name="Arai N."/>
            <person name="Kuroda M."/>
            <person name="Akiba M."/>
        </authorList>
    </citation>
    <scope>NUCLEOTIDE SEQUENCE</scope>
    <source>
        <strain evidence="1">L-3838</strain>
    </source>
</reference>
<dbReference type="EMBL" id="AP023319">
    <property type="protein sequence ID" value="BCI45909.1"/>
    <property type="molecule type" value="Genomic_DNA"/>
</dbReference>
<evidence type="ECO:0000313" key="20">
    <source>
        <dbReference type="EMBL" id="ECB8642503.1"/>
    </source>
</evidence>
<evidence type="ECO:0000313" key="14">
    <source>
        <dbReference type="EMBL" id="BCI31523.1"/>
    </source>
</evidence>
<reference evidence="4" key="10">
    <citation type="submission" date="2020-07" db="EMBL/GenBank/DDBJ databases">
        <title>complete genome sequences of Salmonella enterica subsp. enterica serovar 4,[5],12:i:- str. L-3837.</title>
        <authorList>
            <person name="Sekizuka T."/>
            <person name="Arai N."/>
            <person name="Akiba M."/>
            <person name="Kuroda M."/>
        </authorList>
    </citation>
    <scope>NUCLEOTIDE SEQUENCE</scope>
    <source>
        <strain evidence="4">L-3837</strain>
    </source>
</reference>
<evidence type="ECO:0000313" key="27">
    <source>
        <dbReference type="EMBL" id="ECV4062961.1"/>
    </source>
</evidence>
<protein>
    <submittedName>
        <fullName evidence="18">Head-tail adaptor protein</fullName>
    </submittedName>
    <submittedName>
        <fullName evidence="28">Phage head closure protein</fullName>
    </submittedName>
    <submittedName>
        <fullName evidence="3">Phage head-tail adapter protein</fullName>
    </submittedName>
    <submittedName>
        <fullName evidence="1">Putative phage head-tail joining protein</fullName>
    </submittedName>
</protein>
<dbReference type="EMBL" id="AAHYWY010000062">
    <property type="protein sequence ID" value="ECB8642503.1"/>
    <property type="molecule type" value="Genomic_DNA"/>
</dbReference>
<evidence type="ECO:0000313" key="5">
    <source>
        <dbReference type="EMBL" id="BCH79726.1"/>
    </source>
</evidence>
<evidence type="ECO:0000313" key="12">
    <source>
        <dbReference type="EMBL" id="BCI21837.1"/>
    </source>
</evidence>
<gene>
    <name evidence="24" type="ORF">A3Z30_24275</name>
    <name evidence="29" type="ORF">AOL22_10640</name>
    <name evidence="21" type="ORF">BG463_21215</name>
    <name evidence="27" type="ORF">BTP56_20210</name>
    <name evidence="25" type="ORF">D3F48_14090</name>
    <name evidence="23" type="ORF">D4T75_22510</name>
    <name evidence="18" type="ORF">D9Z15_22520</name>
    <name evidence="26" type="ORF">DLS03_19225</name>
    <name evidence="22" type="ORF">DVG67_23210</name>
    <name evidence="19" type="ORF">E0N08_22595</name>
    <name evidence="20" type="ORF">E2843_21465</name>
    <name evidence="28" type="ORF">G9W49_004340</name>
    <name evidence="3" type="ORF">SEL3835_18900</name>
    <name evidence="4" type="ORF">SEL3837_19590</name>
    <name evidence="5" type="ORF">SEL3844_18420</name>
    <name evidence="6" type="ORF">SEL4233_18270</name>
    <name evidence="7" type="ORF">SEL4261_18290</name>
    <name evidence="8" type="ORF">SEL4334_18250</name>
    <name evidence="9" type="ORF">SEL4445_18250</name>
    <name evidence="10" type="ORF">SEL4551_18670</name>
    <name evidence="11" type="ORF">SEL4567_18280</name>
    <name evidence="12" type="ORF">SEL4578_17910</name>
    <name evidence="13" type="ORF">SEL4596_18280</name>
    <name evidence="14" type="ORF">SEL4605_18200</name>
    <name evidence="15" type="ORF">SEL4614_18320</name>
    <name evidence="16" type="ORF">SEL4681_18690</name>
    <name evidence="17" type="ORF">SEL4741_18250</name>
    <name evidence="1" type="ORF">STL3838_19580</name>
    <name evidence="2" type="ORF">STL3841_18410</name>
</gene>
<dbReference type="EMBL" id="AP023289">
    <property type="protein sequence ID" value="BCH75152.1"/>
    <property type="molecule type" value="Genomic_DNA"/>
</dbReference>
<dbReference type="EMBL" id="AP023306">
    <property type="protein sequence ID" value="BCI17135.1"/>
    <property type="molecule type" value="Genomic_DNA"/>
</dbReference>
<reference evidence="13" key="19">
    <citation type="submission" date="2020-07" db="EMBL/GenBank/DDBJ databases">
        <title>complete genome sequences of Salmonella enterica subsp. enterica serovar 4,[5],12:i:- str. L-4596.</title>
        <authorList>
            <person name="Sekizuka T."/>
            <person name="Arai N."/>
            <person name="Akiba M."/>
            <person name="Kuroda M."/>
        </authorList>
    </citation>
    <scope>NUCLEOTIDE SEQUENCE</scope>
    <source>
        <strain evidence="13">L-4596</strain>
    </source>
</reference>
<evidence type="ECO:0000313" key="28">
    <source>
        <dbReference type="EMBL" id="HAF0910796.1"/>
    </source>
</evidence>
<dbReference type="InterPro" id="IPR008767">
    <property type="entry name" value="Phage_SPP1_head-tail_adaptor"/>
</dbReference>
<evidence type="ECO:0000313" key="8">
    <source>
        <dbReference type="EMBL" id="BCH98292.1"/>
    </source>
</evidence>
<proteinExistence type="predicted"/>
<reference evidence="27" key="3">
    <citation type="submission" date="2018-07" db="EMBL/GenBank/DDBJ databases">
        <authorList>
            <consortium name="PulseNet: The National Subtyping Network for Foodborne Disease Surveillance"/>
            <person name="Tarr C.L."/>
            <person name="Trees E."/>
            <person name="Katz L.S."/>
            <person name="Carleton-Romer H.A."/>
            <person name="Stroika S."/>
            <person name="Kucerova Z."/>
            <person name="Roache K.F."/>
            <person name="Sabol A.L."/>
            <person name="Besser J."/>
            <person name="Gerner-Smidt P."/>
        </authorList>
    </citation>
    <scope>NUCLEOTIDE SEQUENCE</scope>
    <source>
        <strain evidence="27">PNUSAS006086</strain>
    </source>
</reference>
<dbReference type="Gene3D" id="2.40.10.270">
    <property type="entry name" value="Bacteriophage SPP1 head-tail adaptor protein"/>
    <property type="match status" value="1"/>
</dbReference>
<dbReference type="EMBL" id="AAKMPW010000058">
    <property type="protein sequence ID" value="ECT3931460.1"/>
    <property type="molecule type" value="Genomic_DNA"/>
</dbReference>
<dbReference type="EMBL" id="AAHYFI010000047">
    <property type="protein sequence ID" value="ECB6377313.1"/>
    <property type="molecule type" value="Genomic_DNA"/>
</dbReference>
<evidence type="ECO:0000313" key="1">
    <source>
        <dbReference type="EMBL" id="BBH77236.1"/>
    </source>
</evidence>
<dbReference type="EMBL" id="AP023311">
    <property type="protein sequence ID" value="BCI26686.1"/>
    <property type="molecule type" value="Genomic_DNA"/>
</dbReference>
<evidence type="ECO:0000313" key="9">
    <source>
        <dbReference type="EMBL" id="BCI02878.1"/>
    </source>
</evidence>
<organism evidence="18">
    <name type="scientific">Salmonella enterica subsp. enterica serovar 4,[5],12:i:-</name>
    <dbReference type="NCBI Taxonomy" id="440524"/>
    <lineage>
        <taxon>Bacteria</taxon>
        <taxon>Pseudomonadati</taxon>
        <taxon>Pseudomonadota</taxon>
        <taxon>Gammaproteobacteria</taxon>
        <taxon>Enterobacterales</taxon>
        <taxon>Enterobacteriaceae</taxon>
        <taxon>Salmonella</taxon>
    </lineage>
</organism>
<reference evidence="16" key="22">
    <citation type="submission" date="2020-07" db="EMBL/GenBank/DDBJ databases">
        <title>complete genome sequences of Salmonella enterica subsp. enterica serovar 4,[5],12:i:- str. L-4681.</title>
        <authorList>
            <person name="Sekizuka T."/>
            <person name="Arai N."/>
            <person name="Akiba M."/>
            <person name="Kuroda M."/>
        </authorList>
    </citation>
    <scope>NUCLEOTIDE SEQUENCE</scope>
    <source>
        <strain evidence="16">L-4681</strain>
    </source>
</reference>
<dbReference type="Proteomes" id="UP000839606">
    <property type="component" value="Unassembled WGS sequence"/>
</dbReference>
<reference evidence="9" key="15">
    <citation type="submission" date="2020-07" db="EMBL/GenBank/DDBJ databases">
        <title>complete genome sequences of Salmonella enterica subsp. enterica serovar 4,[5],12:i:- str. L-4445.</title>
        <authorList>
            <person name="Sekizuka T."/>
            <person name="Arai N."/>
            <person name="Akiba M."/>
            <person name="Kuroda M."/>
        </authorList>
    </citation>
    <scope>NUCLEOTIDE SEQUENCE</scope>
    <source>
        <strain evidence="9">L-4445</strain>
    </source>
</reference>
<reference evidence="12" key="18">
    <citation type="submission" date="2020-07" db="EMBL/GenBank/DDBJ databases">
        <title>complete genome sequences of Salmonella enterica subsp. enterica serovar 4,[5],12:i:- str. L-4578.</title>
        <authorList>
            <person name="Sekizuka T."/>
            <person name="Arai N."/>
            <person name="Akiba M."/>
            <person name="Kuroda M."/>
        </authorList>
    </citation>
    <scope>NUCLEOTIDE SEQUENCE</scope>
    <source>
        <strain evidence="12">L-4578</strain>
    </source>
</reference>
<reference evidence="14" key="20">
    <citation type="submission" date="2020-07" db="EMBL/GenBank/DDBJ databases">
        <title>complete genome sequences of Salmonella enterica subsp. enterica serovar 4,[5],12:i:- str. L-4605.</title>
        <authorList>
            <person name="Sekizuka T."/>
            <person name="Arai N."/>
            <person name="Akiba M."/>
            <person name="Kuroda M."/>
        </authorList>
    </citation>
    <scope>NUCLEOTIDE SEQUENCE</scope>
    <source>
        <strain evidence="14">L-4605</strain>
    </source>
</reference>
<dbReference type="EMBL" id="AP023304">
    <property type="protein sequence ID" value="BCI12370.1"/>
    <property type="molecule type" value="Genomic_DNA"/>
</dbReference>
<evidence type="ECO:0000313" key="15">
    <source>
        <dbReference type="EMBL" id="BCI36227.1"/>
    </source>
</evidence>
<dbReference type="EMBL" id="AAKLXY010000055">
    <property type="protein sequence ID" value="ECT1741859.1"/>
    <property type="molecule type" value="Genomic_DNA"/>
</dbReference>
<reference evidence="10" key="16">
    <citation type="submission" date="2020-07" db="EMBL/GenBank/DDBJ databases">
        <title>complete genome sequences of Salmonella enterica subsp. enterica serovar 4,[5],12:i:- str. L-4551.</title>
        <authorList>
            <person name="Sekizuka T."/>
            <person name="Arai N."/>
            <person name="Akiba M."/>
            <person name="Kuroda M."/>
        </authorList>
    </citation>
    <scope>NUCLEOTIDE SEQUENCE</scope>
    <source>
        <strain evidence="10">L-4551</strain>
    </source>
</reference>
<dbReference type="RefSeq" id="WP_033567256.1">
    <property type="nucleotide sequence ID" value="NZ_AP023288.1"/>
</dbReference>
<reference evidence="8" key="14">
    <citation type="submission" date="2020-07" db="EMBL/GenBank/DDBJ databases">
        <title>complete genome sequences of Salmonella enterica subsp. enterica serovar 4,[5],12:i:- str. L-4334.</title>
        <authorList>
            <person name="Sekizuka T."/>
            <person name="Arai N."/>
            <person name="Akiba M."/>
            <person name="Kuroda M."/>
        </authorList>
    </citation>
    <scope>NUCLEOTIDE SEQUENCE</scope>
    <source>
        <strain evidence="8">L-4334</strain>
    </source>
</reference>
<evidence type="ECO:0000313" key="21">
    <source>
        <dbReference type="EMBL" id="ECI2346638.1"/>
    </source>
</evidence>
<dbReference type="EMBL" id="AP023288">
    <property type="protein sequence ID" value="BCH70385.1"/>
    <property type="molecule type" value="Genomic_DNA"/>
</dbReference>